<keyword evidence="3 7" id="KW-0808">Transferase</keyword>
<feature type="transmembrane region" description="Helical" evidence="7">
    <location>
        <begin position="79"/>
        <end position="104"/>
    </location>
</feature>
<evidence type="ECO:0000256" key="1">
    <source>
        <dbReference type="ARBA" id="ARBA00007150"/>
    </source>
</evidence>
<dbReference type="PANTHER" id="PTHR30589">
    <property type="entry name" value="PROLIPOPROTEIN DIACYLGLYCERYL TRANSFERASE"/>
    <property type="match status" value="1"/>
</dbReference>
<dbReference type="EMBL" id="DPPF01000004">
    <property type="protein sequence ID" value="HCW92087.1"/>
    <property type="molecule type" value="Genomic_DNA"/>
</dbReference>
<comment type="function">
    <text evidence="7">Catalyzes the transfer of the diacylglyceryl group from phosphatidylglycerol to the sulfhydryl group of the N-terminal cysteine of a prolipoprotein, the first step in the formation of mature lipoproteins.</text>
</comment>
<dbReference type="EC" id="2.5.1.145" evidence="7"/>
<dbReference type="GO" id="GO:0042158">
    <property type="term" value="P:lipoprotein biosynthetic process"/>
    <property type="evidence" value="ECO:0007669"/>
    <property type="project" value="UniProtKB-UniRule"/>
</dbReference>
<dbReference type="GO" id="GO:0008961">
    <property type="term" value="F:phosphatidylglycerol-prolipoprotein diacylglyceryl transferase activity"/>
    <property type="evidence" value="ECO:0007669"/>
    <property type="project" value="UniProtKB-UniRule"/>
</dbReference>
<feature type="binding site" evidence="7">
    <location>
        <position position="130"/>
    </location>
    <ligand>
        <name>a 1,2-diacyl-sn-glycero-3-phospho-(1'-sn-glycerol)</name>
        <dbReference type="ChEBI" id="CHEBI:64716"/>
    </ligand>
</feature>
<feature type="transmembrane region" description="Helical" evidence="7">
    <location>
        <begin position="111"/>
        <end position="129"/>
    </location>
</feature>
<evidence type="ECO:0000256" key="4">
    <source>
        <dbReference type="ARBA" id="ARBA00022692"/>
    </source>
</evidence>
<evidence type="ECO:0000256" key="2">
    <source>
        <dbReference type="ARBA" id="ARBA00022475"/>
    </source>
</evidence>
<dbReference type="AlphaFoldDB" id="A0A3D5Q8C8"/>
<evidence type="ECO:0000313" key="8">
    <source>
        <dbReference type="EMBL" id="HCW92087.1"/>
    </source>
</evidence>
<keyword evidence="2 7" id="KW-1003">Cell membrane</keyword>
<name>A0A3D5Q8C8_FLESI</name>
<proteinExistence type="inferred from homology"/>
<sequence length="315" mass="36139">MFPYLFEIGGFQVRIYSVMYLIAVLIALYFARKKSKKMQINPNHTENIVIFAFLGGILGARIYYVLFKWEYYSQLPSEIIAIWHGGLAIHGGIIGGIITAYLVGKHYGIKLFTFGDIILPFLLLGQGIGRFGNFANGEAHGVPVITPPSIIFKMQNTFPEFWQKVLNTLNLSNTPDGMNKLAAMIDKNKEIFINFQGKMYELKEYVPWGVSFPPKYNPPAYQEFGTLAVHPTFFYEMILNVVFAFILIYFWKNDNNIGKGFITGLYLIFYGIIRFFVSFFRADDLMMWMFRAPHVASFVMIISGIIIIAVKRRNI</sequence>
<organism evidence="8 9">
    <name type="scientific">Flexistipes sinusarabici</name>
    <dbReference type="NCBI Taxonomy" id="2352"/>
    <lineage>
        <taxon>Bacteria</taxon>
        <taxon>Pseudomonadati</taxon>
        <taxon>Deferribacterota</taxon>
        <taxon>Deferribacteres</taxon>
        <taxon>Deferribacterales</taxon>
        <taxon>Flexistipitaceae</taxon>
        <taxon>Flexistipes</taxon>
    </lineage>
</organism>
<feature type="transmembrane region" description="Helical" evidence="7">
    <location>
        <begin position="13"/>
        <end position="31"/>
    </location>
</feature>
<dbReference type="UniPathway" id="UPA00664"/>
<evidence type="ECO:0000256" key="5">
    <source>
        <dbReference type="ARBA" id="ARBA00022989"/>
    </source>
</evidence>
<feature type="transmembrane region" description="Helical" evidence="7">
    <location>
        <begin position="263"/>
        <end position="282"/>
    </location>
</feature>
<keyword evidence="4 7" id="KW-0812">Transmembrane</keyword>
<comment type="pathway">
    <text evidence="7">Protein modification; lipoprotein biosynthesis (diacylglyceryl transfer).</text>
</comment>
<keyword evidence="5 7" id="KW-1133">Transmembrane helix</keyword>
<reference evidence="8 9" key="1">
    <citation type="journal article" date="2018" name="Nat. Biotechnol.">
        <title>A standardized bacterial taxonomy based on genome phylogeny substantially revises the tree of life.</title>
        <authorList>
            <person name="Parks D.H."/>
            <person name="Chuvochina M."/>
            <person name="Waite D.W."/>
            <person name="Rinke C."/>
            <person name="Skarshewski A."/>
            <person name="Chaumeil P.A."/>
            <person name="Hugenholtz P."/>
        </authorList>
    </citation>
    <scope>NUCLEOTIDE SEQUENCE [LARGE SCALE GENOMIC DNA]</scope>
    <source>
        <strain evidence="8">UBA8672</strain>
    </source>
</reference>
<comment type="catalytic activity">
    <reaction evidence="7">
        <text>L-cysteinyl-[prolipoprotein] + a 1,2-diacyl-sn-glycero-3-phospho-(1'-sn-glycerol) = an S-1,2-diacyl-sn-glyceryl-L-cysteinyl-[prolipoprotein] + sn-glycerol 1-phosphate + H(+)</text>
        <dbReference type="Rhea" id="RHEA:56712"/>
        <dbReference type="Rhea" id="RHEA-COMP:14679"/>
        <dbReference type="Rhea" id="RHEA-COMP:14680"/>
        <dbReference type="ChEBI" id="CHEBI:15378"/>
        <dbReference type="ChEBI" id="CHEBI:29950"/>
        <dbReference type="ChEBI" id="CHEBI:57685"/>
        <dbReference type="ChEBI" id="CHEBI:64716"/>
        <dbReference type="ChEBI" id="CHEBI:140658"/>
        <dbReference type="EC" id="2.5.1.145"/>
    </reaction>
</comment>
<dbReference type="HAMAP" id="MF_01147">
    <property type="entry name" value="Lgt"/>
    <property type="match status" value="1"/>
</dbReference>
<feature type="transmembrane region" description="Helical" evidence="7">
    <location>
        <begin position="233"/>
        <end position="251"/>
    </location>
</feature>
<dbReference type="NCBIfam" id="TIGR00544">
    <property type="entry name" value="lgt"/>
    <property type="match status" value="1"/>
</dbReference>
<evidence type="ECO:0000313" key="9">
    <source>
        <dbReference type="Proteomes" id="UP000262325"/>
    </source>
</evidence>
<dbReference type="Pfam" id="PF01790">
    <property type="entry name" value="LGT"/>
    <property type="match status" value="1"/>
</dbReference>
<comment type="similarity">
    <text evidence="1 7">Belongs to the Lgt family.</text>
</comment>
<protein>
    <recommendedName>
        <fullName evidence="7">Phosphatidylglycerol--prolipoprotein diacylglyceryl transferase</fullName>
        <ecNumber evidence="7">2.5.1.145</ecNumber>
    </recommendedName>
</protein>
<gene>
    <name evidence="7 8" type="primary">lgt</name>
    <name evidence="8" type="ORF">DHM44_00220</name>
</gene>
<comment type="subcellular location">
    <subcellularLocation>
        <location evidence="7">Cell membrane</location>
        <topology evidence="7">Multi-pass membrane protein</topology>
    </subcellularLocation>
</comment>
<feature type="transmembrane region" description="Helical" evidence="7">
    <location>
        <begin position="47"/>
        <end position="67"/>
    </location>
</feature>
<evidence type="ECO:0000256" key="7">
    <source>
        <dbReference type="HAMAP-Rule" id="MF_01147"/>
    </source>
</evidence>
<dbReference type="PROSITE" id="PS01311">
    <property type="entry name" value="LGT"/>
    <property type="match status" value="1"/>
</dbReference>
<keyword evidence="6 7" id="KW-0472">Membrane</keyword>
<feature type="transmembrane region" description="Helical" evidence="7">
    <location>
        <begin position="288"/>
        <end position="310"/>
    </location>
</feature>
<keyword evidence="8" id="KW-0449">Lipoprotein</keyword>
<dbReference type="GO" id="GO:0005886">
    <property type="term" value="C:plasma membrane"/>
    <property type="evidence" value="ECO:0007669"/>
    <property type="project" value="UniProtKB-SubCell"/>
</dbReference>
<evidence type="ECO:0000256" key="3">
    <source>
        <dbReference type="ARBA" id="ARBA00022679"/>
    </source>
</evidence>
<accession>A0A3D5Q8C8</accession>
<evidence type="ECO:0000256" key="6">
    <source>
        <dbReference type="ARBA" id="ARBA00023136"/>
    </source>
</evidence>
<dbReference type="PANTHER" id="PTHR30589:SF0">
    <property type="entry name" value="PHOSPHATIDYLGLYCEROL--PROLIPOPROTEIN DIACYLGLYCERYL TRANSFERASE"/>
    <property type="match status" value="1"/>
</dbReference>
<comment type="caution">
    <text evidence="8">The sequence shown here is derived from an EMBL/GenBank/DDBJ whole genome shotgun (WGS) entry which is preliminary data.</text>
</comment>
<dbReference type="InterPro" id="IPR001640">
    <property type="entry name" value="Lgt"/>
</dbReference>
<dbReference type="Proteomes" id="UP000262325">
    <property type="component" value="Unassembled WGS sequence"/>
</dbReference>